<evidence type="ECO:0000256" key="1">
    <source>
        <dbReference type="SAM" id="Phobius"/>
    </source>
</evidence>
<evidence type="ECO:0000313" key="3">
    <source>
        <dbReference type="EMBL" id="AYB32639.1"/>
    </source>
</evidence>
<dbReference type="KEGG" id="chk:D4L85_19555"/>
<accession>A0A385SN85</accession>
<dbReference type="AlphaFoldDB" id="A0A385SN85"/>
<evidence type="ECO:0000259" key="2">
    <source>
        <dbReference type="Pfam" id="PF04608"/>
    </source>
</evidence>
<dbReference type="PANTHER" id="PTHR36305">
    <property type="entry name" value="PHOSPHATIDYLGLYCEROPHOSPHATASE A"/>
    <property type="match status" value="1"/>
</dbReference>
<dbReference type="Pfam" id="PF04608">
    <property type="entry name" value="PgpA"/>
    <property type="match status" value="1"/>
</dbReference>
<keyword evidence="1" id="KW-0472">Membrane</keyword>
<dbReference type="InterPro" id="IPR026037">
    <property type="entry name" value="PgpA"/>
</dbReference>
<dbReference type="PANTHER" id="PTHR36305:SF1">
    <property type="entry name" value="PHOSPHATIDYLGLYCEROPHOSPHATASE A"/>
    <property type="match status" value="1"/>
</dbReference>
<dbReference type="EMBL" id="CP032382">
    <property type="protein sequence ID" value="AYB32639.1"/>
    <property type="molecule type" value="Genomic_DNA"/>
</dbReference>
<evidence type="ECO:0000313" key="4">
    <source>
        <dbReference type="Proteomes" id="UP000266183"/>
    </source>
</evidence>
<feature type="transmembrane region" description="Helical" evidence="1">
    <location>
        <begin position="42"/>
        <end position="62"/>
    </location>
</feature>
<proteinExistence type="predicted"/>
<dbReference type="RefSeq" id="WP_119755891.1">
    <property type="nucleotide sequence ID" value="NZ_CP032382.1"/>
</dbReference>
<keyword evidence="4" id="KW-1185">Reference proteome</keyword>
<name>A0A385SN85_9BACT</name>
<dbReference type="Proteomes" id="UP000266183">
    <property type="component" value="Chromosome"/>
</dbReference>
<keyword evidence="1" id="KW-0812">Transmembrane</keyword>
<dbReference type="PIRSF" id="PIRSF006162">
    <property type="entry name" value="PgpA"/>
    <property type="match status" value="1"/>
</dbReference>
<protein>
    <submittedName>
        <fullName evidence="3">Phosphatidylglycerophosphatase A</fullName>
    </submittedName>
</protein>
<dbReference type="GO" id="GO:0006629">
    <property type="term" value="P:lipid metabolic process"/>
    <property type="evidence" value="ECO:0007669"/>
    <property type="project" value="InterPro"/>
</dbReference>
<dbReference type="InterPro" id="IPR036681">
    <property type="entry name" value="PgpA-like_sf"/>
</dbReference>
<reference evidence="4" key="1">
    <citation type="submission" date="2018-09" db="EMBL/GenBank/DDBJ databases">
        <title>Chryseolinea sp. KIS68-18 isolated from soil.</title>
        <authorList>
            <person name="Weon H.-Y."/>
            <person name="Kwon S.-W."/>
            <person name="Lee S.A."/>
        </authorList>
    </citation>
    <scope>NUCLEOTIDE SEQUENCE [LARGE SCALE GENOMIC DNA]</scope>
    <source>
        <strain evidence="4">KIS68-18</strain>
    </source>
</reference>
<keyword evidence="1" id="KW-1133">Transmembrane helix</keyword>
<dbReference type="GO" id="GO:0008962">
    <property type="term" value="F:phosphatidylglycerophosphatase activity"/>
    <property type="evidence" value="ECO:0007669"/>
    <property type="project" value="InterPro"/>
</dbReference>
<dbReference type="SUPFAM" id="SSF101307">
    <property type="entry name" value="YutG-like"/>
    <property type="match status" value="1"/>
</dbReference>
<feature type="transmembrane region" description="Helical" evidence="1">
    <location>
        <begin position="82"/>
        <end position="105"/>
    </location>
</feature>
<dbReference type="OrthoDB" id="9804091at2"/>
<feature type="transmembrane region" description="Helical" evidence="1">
    <location>
        <begin position="6"/>
        <end position="35"/>
    </location>
</feature>
<feature type="domain" description="YutG/PgpA" evidence="2">
    <location>
        <begin position="6"/>
        <end position="143"/>
    </location>
</feature>
<gene>
    <name evidence="3" type="ORF">D4L85_19555</name>
</gene>
<sequence length="149" mass="15898">MTLHQIIATVAGIGYIRKGSGTVAAAVCAIAWYVFAGGVDPAVVLFITLAITAIGVWSATVVERYWGIDSHRVVIDEVAGMGISVLFLPVSFGIGLAAFVLFRFFDIAKPAYIRSMEKLPHGWGVMADDVLAGIYTNILLQVAVKLSIL</sequence>
<dbReference type="CDD" id="cd06971">
    <property type="entry name" value="PgpA"/>
    <property type="match status" value="1"/>
</dbReference>
<organism evidence="3 4">
    <name type="scientific">Chryseolinea soli</name>
    <dbReference type="NCBI Taxonomy" id="2321403"/>
    <lineage>
        <taxon>Bacteria</taxon>
        <taxon>Pseudomonadati</taxon>
        <taxon>Bacteroidota</taxon>
        <taxon>Cytophagia</taxon>
        <taxon>Cytophagales</taxon>
        <taxon>Fulvivirgaceae</taxon>
        <taxon>Chryseolinea</taxon>
    </lineage>
</organism>
<dbReference type="InterPro" id="IPR007686">
    <property type="entry name" value="YutG/PgpA"/>
</dbReference>